<evidence type="ECO:0000259" key="4">
    <source>
        <dbReference type="Pfam" id="PF10377"/>
    </source>
</evidence>
<evidence type="ECO:0000313" key="5">
    <source>
        <dbReference type="EMBL" id="KAL5103961.1"/>
    </source>
</evidence>
<keyword evidence="1" id="KW-0072">Autophagy</keyword>
<dbReference type="InterPro" id="IPR040040">
    <property type="entry name" value="ATG11"/>
</dbReference>
<protein>
    <recommendedName>
        <fullName evidence="4">Autophagy-related protein 11 C-terminal domain-containing protein</fullName>
    </recommendedName>
</protein>
<evidence type="ECO:0000313" key="6">
    <source>
        <dbReference type="Proteomes" id="UP001651158"/>
    </source>
</evidence>
<dbReference type="InterPro" id="IPR019460">
    <property type="entry name" value="Atg11_C"/>
</dbReference>
<keyword evidence="6" id="KW-1185">Reference proteome</keyword>
<dbReference type="PANTHER" id="PTHR13222:SF1">
    <property type="entry name" value="RB1-INDUCIBLE COILED-COIL PROTEIN 1"/>
    <property type="match status" value="1"/>
</dbReference>
<feature type="region of interest" description="Disordered" evidence="3">
    <location>
        <begin position="396"/>
        <end position="454"/>
    </location>
</feature>
<evidence type="ECO:0000256" key="1">
    <source>
        <dbReference type="ARBA" id="ARBA00023006"/>
    </source>
</evidence>
<dbReference type="EMBL" id="JAKROA010000015">
    <property type="protein sequence ID" value="KAL5103961.1"/>
    <property type="molecule type" value="Genomic_DNA"/>
</dbReference>
<comment type="caution">
    <text evidence="5">The sequence shown here is derived from an EMBL/GenBank/DDBJ whole genome shotgun (WGS) entry which is preliminary data.</text>
</comment>
<dbReference type="Proteomes" id="UP001651158">
    <property type="component" value="Unassembled WGS sequence"/>
</dbReference>
<gene>
    <name evidence="5" type="ORF">TcWFU_007313</name>
</gene>
<sequence length="1245" mass="137532">MFVFLMSRCKLIEIDNNNLQDRFGSLTVYLARYYNLPLDHQILLTNGGCQLKELHEIDDHSAGEDPTNPVYVFSRDNTITPEKCVLKAHEIPQNLLDALKTPTESTVLSFQKYLKGLIAAVKEDGETIQRLDQEQRLMCEGWFVAQANFDHDMREFRKALDVYWKDYANFCGQVGRWETNMSKFPGIKNRLRSVPLLPSLLTSSTELMSESNSVYGPPRNLYDWVCLQMASITPRRLGAPNFPGSLCSGFRLPSAANSSGDISNPVALSRLAPPPLLLQSKLAHTAVAGAASFYLSNSSPTPSQTEADSGNGSTTIVPSLEMPLLELVEDSCALLKAMQELPPGATLSPLNATKDDADTNSLLMVGEDEEETVDPPTQPRLAHVYANLKAFAELLDSAPRDPEVSTEDEDEEGEKGKGRVDSGLPISKAPSTSPPTSFGMASASSWPIPEEEEEMKTLEAEETLVSPGSRARDLNWRLSRRNFSNHLARLSKLRDHAVQMKVIITEMAEEILIDCQLKRPEKHQRQALKAQNHRIVAITTAYKDLQAIFNRIFELKCELAEAISMLQEQLQTFSSELTTNNRECLRCYKNLTSISKCSAVLDQLQDTPELYVKCLLEIVRRHRMTTIWSDINDRYTARLAAFQRTESRRRETLAQALKNHILAQIFRPLHSHFRTRQHSRISLISTTAFSSNKRLTTGSKCHSTSQLNFNSPSSAFRLPANRPAEVRLRPLPSEFTDRSALGLEAALPTVSAVEMRNLASQLPADLAEMISEALLQLEADEKEVMAGFLPNLHQGQEEGEDVEMLNHSHLPGPQLRRRSRLASSPGALALLPCHLQQSADVSTSTADRLACIEETFTNVSTEDKAVAAAMDDEFARGNVCDSYRPPSPPYESSDVYLSMDASQFTEKAPSVISSTPQHLSSAFYSLHGSSGSAAGKDSGSVTSSDSVITPSNSRMSELLGGHSDCLQRLVGQINDHLPSPLTITLPTFTTGEEVESYLSEAVTCLNQLVSHFEALKSRLASASGGATHESIGVQTLPTTHDVTTECRPRDLALLMTSPTLSSTSMAISDGSVVSSTSHEPPIRIPRHECVFSNFRPDDLVLFIPMIGSDKHMQQKTTRGVPADEKTSLGDGKLSPWASQADTGVVEQWRMLSNDGHVYFLHDDDFEAFNLTRLASLPATSAPGRAPTNSPPLEILPDVTLPLSKRALPYVVGVLQSKEKCISRKDENRFSLPRNFVFFRVRARPL</sequence>
<name>A0ABR4Q310_9CEST</name>
<dbReference type="Pfam" id="PF10377">
    <property type="entry name" value="ATG11"/>
    <property type="match status" value="1"/>
</dbReference>
<evidence type="ECO:0000256" key="2">
    <source>
        <dbReference type="ARBA" id="ARBA00023054"/>
    </source>
</evidence>
<organism evidence="5 6">
    <name type="scientific">Taenia crassiceps</name>
    <dbReference type="NCBI Taxonomy" id="6207"/>
    <lineage>
        <taxon>Eukaryota</taxon>
        <taxon>Metazoa</taxon>
        <taxon>Spiralia</taxon>
        <taxon>Lophotrochozoa</taxon>
        <taxon>Platyhelminthes</taxon>
        <taxon>Cestoda</taxon>
        <taxon>Eucestoda</taxon>
        <taxon>Cyclophyllidea</taxon>
        <taxon>Taeniidae</taxon>
        <taxon>Taenia</taxon>
    </lineage>
</organism>
<keyword evidence="2" id="KW-0175">Coiled coil</keyword>
<feature type="compositionally biased region" description="Acidic residues" evidence="3">
    <location>
        <begin position="404"/>
        <end position="413"/>
    </location>
</feature>
<proteinExistence type="predicted"/>
<dbReference type="PANTHER" id="PTHR13222">
    <property type="entry name" value="RB1-INDUCIBLE COILED-COIL"/>
    <property type="match status" value="1"/>
</dbReference>
<feature type="domain" description="Autophagy-related protein 11 C-terminal" evidence="4">
    <location>
        <begin position="1090"/>
        <end position="1243"/>
    </location>
</feature>
<accession>A0ABR4Q310</accession>
<reference evidence="5 6" key="1">
    <citation type="journal article" date="2022" name="Front. Cell. Infect. Microbiol.">
        <title>The Genomes of Two Strains of Taenia crassiceps the Animal Model for the Study of Human Cysticercosis.</title>
        <authorList>
            <person name="Bobes R.J."/>
            <person name="Estrada K."/>
            <person name="Rios-Valencia D.G."/>
            <person name="Calderon-Gallegos A."/>
            <person name="de la Torre P."/>
            <person name="Carrero J.C."/>
            <person name="Sanchez-Flores A."/>
            <person name="Laclette J.P."/>
        </authorList>
    </citation>
    <scope>NUCLEOTIDE SEQUENCE [LARGE SCALE GENOMIC DNA]</scope>
    <source>
        <strain evidence="5">WFUcys</strain>
    </source>
</reference>
<evidence type="ECO:0000256" key="3">
    <source>
        <dbReference type="SAM" id="MobiDB-lite"/>
    </source>
</evidence>
<feature type="region of interest" description="Disordered" evidence="3">
    <location>
        <begin position="1112"/>
        <end position="1133"/>
    </location>
</feature>